<dbReference type="PROSITE" id="PS50880">
    <property type="entry name" value="TOPRIM"/>
    <property type="match status" value="1"/>
</dbReference>
<evidence type="ECO:0000256" key="10">
    <source>
        <dbReference type="ARBA" id="ARBA00032877"/>
    </source>
</evidence>
<dbReference type="SMART" id="SM00436">
    <property type="entry name" value="TOP1Bc"/>
    <property type="match status" value="1"/>
</dbReference>
<dbReference type="InterPro" id="IPR003601">
    <property type="entry name" value="Topo_IA_2"/>
</dbReference>
<dbReference type="InterPro" id="IPR000380">
    <property type="entry name" value="Topo_IA"/>
</dbReference>
<protein>
    <recommendedName>
        <fullName evidence="3">DNA topoisomerase</fullName>
        <ecNumber evidence="3">5.6.2.1</ecNumber>
    </recommendedName>
    <alternativeName>
        <fullName evidence="10">Omega-protein</fullName>
    </alternativeName>
    <alternativeName>
        <fullName evidence="9">Relaxing enzyme</fullName>
    </alternativeName>
    <alternativeName>
        <fullName evidence="7">Swivelase</fullName>
    </alternativeName>
    <alternativeName>
        <fullName evidence="8">Untwisting enzyme</fullName>
    </alternativeName>
</protein>
<feature type="domain" description="Toprim" evidence="11">
    <location>
        <begin position="1"/>
        <end position="133"/>
    </location>
</feature>
<dbReference type="InterPro" id="IPR013824">
    <property type="entry name" value="Topo_IA_cen_sub1"/>
</dbReference>
<evidence type="ECO:0000259" key="11">
    <source>
        <dbReference type="PROSITE" id="PS50880"/>
    </source>
</evidence>
<keyword evidence="14" id="KW-1185">Reference proteome</keyword>
<name>A0A378QM46_9GAMM</name>
<organism evidence="13 14">
    <name type="scientific">Moraxella caprae</name>
    <dbReference type="NCBI Taxonomy" id="90240"/>
    <lineage>
        <taxon>Bacteria</taxon>
        <taxon>Pseudomonadati</taxon>
        <taxon>Pseudomonadota</taxon>
        <taxon>Gammaproteobacteria</taxon>
        <taxon>Moraxellales</taxon>
        <taxon>Moraxellaceae</taxon>
        <taxon>Moraxella</taxon>
    </lineage>
</organism>
<dbReference type="PROSITE" id="PS52039">
    <property type="entry name" value="TOPO_IA_2"/>
    <property type="match status" value="1"/>
</dbReference>
<dbReference type="InterPro" id="IPR013826">
    <property type="entry name" value="Topo_IA_cen_sub3"/>
</dbReference>
<dbReference type="AlphaFoldDB" id="A0A378QM46"/>
<evidence type="ECO:0000256" key="6">
    <source>
        <dbReference type="ARBA" id="ARBA00023235"/>
    </source>
</evidence>
<dbReference type="GO" id="GO:0006310">
    <property type="term" value="P:DNA recombination"/>
    <property type="evidence" value="ECO:0007669"/>
    <property type="project" value="TreeGrafter"/>
</dbReference>
<dbReference type="SUPFAM" id="SSF56712">
    <property type="entry name" value="Prokaryotic type I DNA topoisomerase"/>
    <property type="match status" value="1"/>
</dbReference>
<dbReference type="CDD" id="cd03362">
    <property type="entry name" value="TOPRIM_TopoIA_TopoIII"/>
    <property type="match status" value="1"/>
</dbReference>
<reference evidence="13 14" key="1">
    <citation type="submission" date="2018-06" db="EMBL/GenBank/DDBJ databases">
        <authorList>
            <consortium name="Pathogen Informatics"/>
            <person name="Doyle S."/>
        </authorList>
    </citation>
    <scope>NUCLEOTIDE SEQUENCE [LARGE SCALE GENOMIC DNA]</scope>
    <source>
        <strain evidence="13 14">NCTC12877</strain>
    </source>
</reference>
<dbReference type="OrthoDB" id="9803554at2"/>
<evidence type="ECO:0000256" key="8">
    <source>
        <dbReference type="ARBA" id="ARBA00031985"/>
    </source>
</evidence>
<dbReference type="EC" id="5.6.2.1" evidence="3"/>
<evidence type="ECO:0000313" key="14">
    <source>
        <dbReference type="Proteomes" id="UP000254065"/>
    </source>
</evidence>
<evidence type="ECO:0000313" key="13">
    <source>
        <dbReference type="EMBL" id="STZ01562.1"/>
    </source>
</evidence>
<comment type="similarity">
    <text evidence="2">Belongs to the type IA topoisomerase family.</text>
</comment>
<dbReference type="SMART" id="SM00437">
    <property type="entry name" value="TOP1Ac"/>
    <property type="match status" value="1"/>
</dbReference>
<proteinExistence type="inferred from homology"/>
<dbReference type="GO" id="GO:0006281">
    <property type="term" value="P:DNA repair"/>
    <property type="evidence" value="ECO:0007669"/>
    <property type="project" value="TreeGrafter"/>
</dbReference>
<dbReference type="Gene3D" id="1.10.460.10">
    <property type="entry name" value="Topoisomerase I, domain 2"/>
    <property type="match status" value="1"/>
</dbReference>
<evidence type="ECO:0000256" key="3">
    <source>
        <dbReference type="ARBA" id="ARBA00012891"/>
    </source>
</evidence>
<gene>
    <name evidence="13" type="primary">topB</name>
    <name evidence="13" type="ORF">NCTC12877_00025</name>
</gene>
<dbReference type="Pfam" id="PF01751">
    <property type="entry name" value="Toprim"/>
    <property type="match status" value="1"/>
</dbReference>
<dbReference type="STRING" id="1122244.GCA_000426885_02404"/>
<dbReference type="Gene3D" id="2.70.20.10">
    <property type="entry name" value="Topoisomerase I, domain 3"/>
    <property type="match status" value="1"/>
</dbReference>
<evidence type="ECO:0000256" key="1">
    <source>
        <dbReference type="ARBA" id="ARBA00000213"/>
    </source>
</evidence>
<evidence type="ECO:0000256" key="2">
    <source>
        <dbReference type="ARBA" id="ARBA00009446"/>
    </source>
</evidence>
<accession>A0A378QM46</accession>
<dbReference type="Pfam" id="PF01131">
    <property type="entry name" value="Topoisom_bac"/>
    <property type="match status" value="1"/>
</dbReference>
<dbReference type="EMBL" id="UGQB01000002">
    <property type="protein sequence ID" value="STZ01562.1"/>
    <property type="molecule type" value="Genomic_DNA"/>
</dbReference>
<dbReference type="InterPro" id="IPR013497">
    <property type="entry name" value="Topo_IA_cen"/>
</dbReference>
<dbReference type="GO" id="GO:0043597">
    <property type="term" value="C:cytoplasmic replication fork"/>
    <property type="evidence" value="ECO:0007669"/>
    <property type="project" value="TreeGrafter"/>
</dbReference>
<dbReference type="GO" id="GO:0003677">
    <property type="term" value="F:DNA binding"/>
    <property type="evidence" value="ECO:0007669"/>
    <property type="project" value="UniProtKB-KW"/>
</dbReference>
<keyword evidence="6 13" id="KW-0413">Isomerase</keyword>
<keyword evidence="5" id="KW-0238">DNA-binding</keyword>
<evidence type="ECO:0000256" key="9">
    <source>
        <dbReference type="ARBA" id="ARBA00032235"/>
    </source>
</evidence>
<dbReference type="GO" id="GO:0006265">
    <property type="term" value="P:DNA topological change"/>
    <property type="evidence" value="ECO:0007669"/>
    <property type="project" value="InterPro"/>
</dbReference>
<dbReference type="PRINTS" id="PR00417">
    <property type="entry name" value="PRTPISMRASEI"/>
</dbReference>
<evidence type="ECO:0000256" key="4">
    <source>
        <dbReference type="ARBA" id="ARBA00023029"/>
    </source>
</evidence>
<dbReference type="PANTHER" id="PTHR11390:SF21">
    <property type="entry name" value="DNA TOPOISOMERASE 3-ALPHA"/>
    <property type="match status" value="1"/>
</dbReference>
<dbReference type="InterPro" id="IPR006171">
    <property type="entry name" value="TOPRIM_dom"/>
</dbReference>
<dbReference type="InterPro" id="IPR003602">
    <property type="entry name" value="Topo_IA_DNA-bd_dom"/>
</dbReference>
<keyword evidence="4" id="KW-0799">Topoisomerase</keyword>
<dbReference type="InterPro" id="IPR023405">
    <property type="entry name" value="Topo_IA_core_domain"/>
</dbReference>
<sequence>MRLFIAEKPELAKAICKGLGGGFKNFEGYYQHPISQDVVTWCFGHMLALKDPDEIDPKYERWVMADLPIPPMFPAPRKVPKDKAKQVKIIKELVGKATTIVNAGDPDEEGQLLIDELLRFFGNKKTVLRVLINDNTPAVVQKSLANLRPNSEFEYLGWIAESRAIADQSVGYNLTRAYSLSEQAKTGNRETWHIGRVQTPVLGLVVRRDRENASHKKSFYYVVQGEFMVNGVGFTAKYQPKDTDPTDDKGRLIDKTFAQNLANYLSNQFAKVLLATTKSCADPAPLPYNLIKLQGDASRLYGISAKETDQITQNLREKHHLITYNRSDCQYLSDEQFADVGAVLAGITGTLPNSGVFCDTANPNQKGRAFNSSKVSAHHAIIPTQTQGNWGSLTANEQHIYKLIARSYIAQFYPPYEYDETKIMLDVVVDGTPYQFTATARFDKSLGWKLLYRKDPANEEVATDEDTQLADLRSLANGMAGQSGQIVSQECETKPKPLYTEQTLLKDLTQVAKYVKDPHLAKVLKDKDKDKQGEHGGIGTPATRATIMDKLFGRGYLTQKGKSIVSTDRGKALYDLLDDTLRYPDLTAIWHEQQKQIKTGADVKAFADEVAKSTIYPVIDRLKQGYVPPSPKPKEDLSNNPPCPKCGRPLKRAESKFKKGEYYWGCSGWNNKENPCKHTMSDKDGVPTEREPKPAQNLSEFDCKACGSKLIHRNGVFKKGKNRGKSYSFFGCSNYPKCTQNYEEVGGVPKYE</sequence>
<dbReference type="SMART" id="SM00493">
    <property type="entry name" value="TOPRIM"/>
    <property type="match status" value="1"/>
</dbReference>
<evidence type="ECO:0000256" key="7">
    <source>
        <dbReference type="ARBA" id="ARBA00030003"/>
    </source>
</evidence>
<evidence type="ECO:0000256" key="5">
    <source>
        <dbReference type="ARBA" id="ARBA00023125"/>
    </source>
</evidence>
<dbReference type="PANTHER" id="PTHR11390">
    <property type="entry name" value="PROKARYOTIC DNA TOPOISOMERASE"/>
    <property type="match status" value="1"/>
</dbReference>
<dbReference type="RefSeq" id="WP_029103745.1">
    <property type="nucleotide sequence ID" value="NZ_UGQB01000002.1"/>
</dbReference>
<dbReference type="Gene3D" id="3.30.65.10">
    <property type="entry name" value="Bacterial Topoisomerase I, domain 1"/>
    <property type="match status" value="1"/>
</dbReference>
<evidence type="ECO:0000259" key="12">
    <source>
        <dbReference type="PROSITE" id="PS52039"/>
    </source>
</evidence>
<dbReference type="Gene3D" id="1.10.290.10">
    <property type="entry name" value="Topoisomerase I, domain 4"/>
    <property type="match status" value="1"/>
</dbReference>
<dbReference type="InterPro" id="IPR013825">
    <property type="entry name" value="Topo_IA_cen_sub2"/>
</dbReference>
<dbReference type="Gene3D" id="3.40.50.140">
    <property type="match status" value="1"/>
</dbReference>
<feature type="domain" description="Topo IA-type catalytic" evidence="12">
    <location>
        <begin position="153"/>
        <end position="619"/>
    </location>
</feature>
<dbReference type="InterPro" id="IPR034144">
    <property type="entry name" value="TOPRIM_TopoIII"/>
</dbReference>
<comment type="catalytic activity">
    <reaction evidence="1">
        <text>ATP-independent breakage of single-stranded DNA, followed by passage and rejoining.</text>
        <dbReference type="EC" id="5.6.2.1"/>
    </reaction>
</comment>
<dbReference type="Proteomes" id="UP000254065">
    <property type="component" value="Unassembled WGS sequence"/>
</dbReference>
<dbReference type="GO" id="GO:0003917">
    <property type="term" value="F:DNA topoisomerase type I (single strand cut, ATP-independent) activity"/>
    <property type="evidence" value="ECO:0007669"/>
    <property type="project" value="UniProtKB-EC"/>
</dbReference>